<comment type="caution">
    <text evidence="1">The sequence shown here is derived from an EMBL/GenBank/DDBJ whole genome shotgun (WGS) entry which is preliminary data.</text>
</comment>
<organism evidence="1 2">
    <name type="scientific">Pseudosulfitobacter pseudonitzschiae</name>
    <dbReference type="NCBI Taxonomy" id="1402135"/>
    <lineage>
        <taxon>Bacteria</taxon>
        <taxon>Pseudomonadati</taxon>
        <taxon>Pseudomonadota</taxon>
        <taxon>Alphaproteobacteria</taxon>
        <taxon>Rhodobacterales</taxon>
        <taxon>Roseobacteraceae</taxon>
        <taxon>Pseudosulfitobacter</taxon>
    </lineage>
</organism>
<dbReference type="Gene3D" id="3.30.420.10">
    <property type="entry name" value="Ribonuclease H-like superfamily/Ribonuclease H"/>
    <property type="match status" value="1"/>
</dbReference>
<dbReference type="GO" id="GO:0003676">
    <property type="term" value="F:nucleic acid binding"/>
    <property type="evidence" value="ECO:0007669"/>
    <property type="project" value="InterPro"/>
</dbReference>
<protein>
    <submittedName>
        <fullName evidence="1">Uncharacterized protein</fullName>
    </submittedName>
</protein>
<dbReference type="EMBL" id="JAFBWN010000015">
    <property type="protein sequence ID" value="MBM2356435.1"/>
    <property type="molecule type" value="Genomic_DNA"/>
</dbReference>
<dbReference type="SUPFAM" id="SSF53098">
    <property type="entry name" value="Ribonuclease H-like"/>
    <property type="match status" value="1"/>
</dbReference>
<dbReference type="AlphaFoldDB" id="A0A9Q2NQK2"/>
<sequence>MKLLAFDMGRATGVAFGDVRGTPICHTEYLGEPDDPQDVRFCQALRMTARLIDKLRPDAVVIEKAIAAGVVGKEARVQQAFGYRGCIFGVAKMKGVKTAEYSVGEVREYLIGERSLRSDAAKPRVFEACKTLGWGVANFEESDAAAVWHLARARLFGVSVIKGLFGDQIHGADQ</sequence>
<reference evidence="1" key="1">
    <citation type="submission" date="2021-01" db="EMBL/GenBank/DDBJ databases">
        <title>Diatom-associated Roseobacters Show Island Model of Population Structure.</title>
        <authorList>
            <person name="Qu L."/>
            <person name="Feng X."/>
            <person name="Chen Y."/>
            <person name="Li L."/>
            <person name="Wang X."/>
            <person name="Hu Z."/>
            <person name="Wang H."/>
            <person name="Luo H."/>
        </authorList>
    </citation>
    <scope>NUCLEOTIDE SEQUENCE</scope>
    <source>
        <strain evidence="1">SM26-45</strain>
    </source>
</reference>
<dbReference type="RefSeq" id="WP_231035357.1">
    <property type="nucleotide sequence ID" value="NZ_JAJNGX010000015.1"/>
</dbReference>
<evidence type="ECO:0000313" key="2">
    <source>
        <dbReference type="Proteomes" id="UP000809337"/>
    </source>
</evidence>
<dbReference type="Proteomes" id="UP000809337">
    <property type="component" value="Unassembled WGS sequence"/>
</dbReference>
<name>A0A9Q2NQK2_9RHOB</name>
<dbReference type="InterPro" id="IPR036397">
    <property type="entry name" value="RNaseH_sf"/>
</dbReference>
<proteinExistence type="predicted"/>
<evidence type="ECO:0000313" key="1">
    <source>
        <dbReference type="EMBL" id="MBM2356435.1"/>
    </source>
</evidence>
<accession>A0A9Q2NQK2</accession>
<gene>
    <name evidence="1" type="ORF">JQX14_17915</name>
</gene>
<dbReference type="InterPro" id="IPR012337">
    <property type="entry name" value="RNaseH-like_sf"/>
</dbReference>